<dbReference type="GO" id="GO:0032259">
    <property type="term" value="P:methylation"/>
    <property type="evidence" value="ECO:0007669"/>
    <property type="project" value="UniProtKB-KW"/>
</dbReference>
<keyword evidence="4" id="KW-0808">Transferase</keyword>
<dbReference type="EMBL" id="KK207915">
    <property type="protein sequence ID" value="EZF48960.1"/>
    <property type="molecule type" value="Genomic_DNA"/>
</dbReference>
<accession>A0A022VS88</accession>
<reference evidence="11" key="1">
    <citation type="submission" date="2014-02" db="EMBL/GenBank/DDBJ databases">
        <title>The Genome Sequence of Trichophyton rubrum (morphotype fischeri) CBS 288.86.</title>
        <authorList>
            <consortium name="The Broad Institute Genomics Platform"/>
            <person name="Cuomo C.A."/>
            <person name="White T.C."/>
            <person name="Graser Y."/>
            <person name="Martinez-Rossi N."/>
            <person name="Heitman J."/>
            <person name="Young S.K."/>
            <person name="Zeng Q."/>
            <person name="Gargeya S."/>
            <person name="Abouelleil A."/>
            <person name="Alvarado L."/>
            <person name="Chapman S.B."/>
            <person name="Gainer-Dewar J."/>
            <person name="Goldberg J."/>
            <person name="Griggs A."/>
            <person name="Gujja S."/>
            <person name="Hansen M."/>
            <person name="Howarth C."/>
            <person name="Imamovic A."/>
            <person name="Larimer J."/>
            <person name="Martinez D."/>
            <person name="Murphy C."/>
            <person name="Pearson M.D."/>
            <person name="Persinoti G."/>
            <person name="Poon T."/>
            <person name="Priest M."/>
            <person name="Roberts A.D."/>
            <person name="Saif S."/>
            <person name="Shea T.D."/>
            <person name="Sykes S.N."/>
            <person name="Wortman J."/>
            <person name="Nusbaum C."/>
            <person name="Birren B."/>
        </authorList>
    </citation>
    <scope>NUCLEOTIDE SEQUENCE [LARGE SCALE GENOMIC DNA]</scope>
    <source>
        <strain evidence="11">CBS 288.86</strain>
    </source>
</reference>
<dbReference type="InterPro" id="IPR003827">
    <property type="entry name" value="tRNA_yW-synthesising"/>
</dbReference>
<proteinExistence type="inferred from homology"/>
<organism evidence="11">
    <name type="scientific">Trichophyton rubrum CBS 288.86</name>
    <dbReference type="NCBI Taxonomy" id="1215330"/>
    <lineage>
        <taxon>Eukaryota</taxon>
        <taxon>Fungi</taxon>
        <taxon>Dikarya</taxon>
        <taxon>Ascomycota</taxon>
        <taxon>Pezizomycotina</taxon>
        <taxon>Eurotiomycetes</taxon>
        <taxon>Eurotiomycetidae</taxon>
        <taxon>Onygenales</taxon>
        <taxon>Arthrodermataceae</taxon>
        <taxon>Trichophyton</taxon>
    </lineage>
</organism>
<evidence type="ECO:0000256" key="5">
    <source>
        <dbReference type="ARBA" id="ARBA00022691"/>
    </source>
</evidence>
<comment type="similarity">
    <text evidence="1">Belongs to the TYW3 family.</text>
</comment>
<dbReference type="EC" id="2.1.1.282" evidence="2"/>
<dbReference type="Gene3D" id="3.30.1960.10">
    <property type="entry name" value="tRNA wybutosine-synthesizing-like"/>
    <property type="match status" value="1"/>
</dbReference>
<evidence type="ECO:0000256" key="7">
    <source>
        <dbReference type="ARBA" id="ARBA00030554"/>
    </source>
</evidence>
<dbReference type="AlphaFoldDB" id="A0A022VS88"/>
<evidence type="ECO:0000256" key="4">
    <source>
        <dbReference type="ARBA" id="ARBA00022679"/>
    </source>
</evidence>
<dbReference type="OrthoDB" id="263283at2759"/>
<dbReference type="HOGENOM" id="CLU_047426_0_1_1"/>
<evidence type="ECO:0000256" key="9">
    <source>
        <dbReference type="SAM" id="MobiDB-lite"/>
    </source>
</evidence>
<evidence type="ECO:0000313" key="11">
    <source>
        <dbReference type="EMBL" id="EZF48960.1"/>
    </source>
</evidence>
<evidence type="ECO:0000259" key="10">
    <source>
        <dbReference type="Pfam" id="PF02676"/>
    </source>
</evidence>
<keyword evidence="6" id="KW-0819">tRNA processing</keyword>
<feature type="region of interest" description="Disordered" evidence="9">
    <location>
        <begin position="73"/>
        <end position="102"/>
    </location>
</feature>
<protein>
    <recommendedName>
        <fullName evidence="2">tRNA(Phe) 7-[(3-amino-3-carboxypropyl)-4-demethylwyosine(37)-N(4)]-methyltransferase</fullName>
        <ecNumber evidence="2">2.1.1.282</ecNumber>
    </recommendedName>
    <alternativeName>
        <fullName evidence="7">tRNA(Phe) 7-((3-amino-3-carboxypropyl)-4-demethylwyosine(37)-N(4))-methyltransferase</fullName>
    </alternativeName>
</protein>
<keyword evidence="3" id="KW-0489">Methyltransferase</keyword>
<evidence type="ECO:0000256" key="6">
    <source>
        <dbReference type="ARBA" id="ARBA00022694"/>
    </source>
</evidence>
<evidence type="ECO:0000256" key="3">
    <source>
        <dbReference type="ARBA" id="ARBA00022603"/>
    </source>
</evidence>
<name>A0A022VS88_TRIRU</name>
<comment type="catalytic activity">
    <reaction evidence="8">
        <text>4-demethyl-7-[(3S)-3-amino-3-carboxypropyl]wyosine(37) in tRNA(Phe) + S-adenosyl-L-methionine = 7-[(3S)-3-amino-3-carboxypropyl]wyosine(37) in tRNA(Phe) + S-adenosyl-L-homocysteine + H(+)</text>
        <dbReference type="Rhea" id="RHEA:36635"/>
        <dbReference type="Rhea" id="RHEA-COMP:10378"/>
        <dbReference type="Rhea" id="RHEA-COMP:10379"/>
        <dbReference type="ChEBI" id="CHEBI:15378"/>
        <dbReference type="ChEBI" id="CHEBI:57856"/>
        <dbReference type="ChEBI" id="CHEBI:59789"/>
        <dbReference type="ChEBI" id="CHEBI:73543"/>
        <dbReference type="ChEBI" id="CHEBI:73550"/>
        <dbReference type="EC" id="2.1.1.282"/>
    </reaction>
</comment>
<dbReference type="InterPro" id="IPR036602">
    <property type="entry name" value="tRNA_yW-synthesising-like_sf"/>
</dbReference>
<feature type="domain" description="tRNA wybutosine-synthesizing protein" evidence="10">
    <location>
        <begin position="11"/>
        <end position="278"/>
    </location>
</feature>
<gene>
    <name evidence="11" type="ORF">H103_07520</name>
</gene>
<keyword evidence="5" id="KW-0949">S-adenosyl-L-methionine</keyword>
<evidence type="ECO:0000256" key="8">
    <source>
        <dbReference type="ARBA" id="ARBA00049202"/>
    </source>
</evidence>
<dbReference type="Pfam" id="PF02676">
    <property type="entry name" value="TYW3"/>
    <property type="match status" value="1"/>
</dbReference>
<dbReference type="SUPFAM" id="SSF111278">
    <property type="entry name" value="SSo0622-like"/>
    <property type="match status" value="1"/>
</dbReference>
<feature type="compositionally biased region" description="Basic and acidic residues" evidence="9">
    <location>
        <begin position="85"/>
        <end position="102"/>
    </location>
</feature>
<dbReference type="Proteomes" id="UP000023758">
    <property type="component" value="Unassembled WGS sequence"/>
</dbReference>
<evidence type="ECO:0000256" key="1">
    <source>
        <dbReference type="ARBA" id="ARBA00008569"/>
    </source>
</evidence>
<dbReference type="GO" id="GO:0008033">
    <property type="term" value="P:tRNA processing"/>
    <property type="evidence" value="ECO:0007669"/>
    <property type="project" value="UniProtKB-KW"/>
</dbReference>
<dbReference type="PANTHER" id="PTHR48418:SF1">
    <property type="entry name" value="TRNA WYBUTOSINE-SYNTHESIZING PROTEIN 3"/>
    <property type="match status" value="1"/>
</dbReference>
<dbReference type="PANTHER" id="PTHR48418">
    <property type="entry name" value="TRNA WYBUTOSINE-SYNTHESIZING PROTEIN 3"/>
    <property type="match status" value="1"/>
</dbReference>
<dbReference type="GO" id="GO:0008168">
    <property type="term" value="F:methyltransferase activity"/>
    <property type="evidence" value="ECO:0007669"/>
    <property type="project" value="UniProtKB-KW"/>
</dbReference>
<sequence>MAAIPSSFTSKKEKILRDLSVPEEDYTDLSPKGSVDVAIIPLIRDINRLPGLVTTSSCAGRISVFVERGKGGKAQADITAPGSERALDGRENASSEDKPGHDKRIRTEYVNKFVPKGGKGSGTWQFVSHDPLIFDGESTDKSLHELFGLKPSRTAISSSRKGEIQLVKFKFEPMILHIMAASLSHAQPVLAAASNAGFRESGLQGLRCLEDPEACPIVAVRSSGLGLESIIGYIENDGLPEATARSFVAEEYMQLLVQISNERFAINTERMERFRAKLLHLVSRQGLGNPTMQWEDPIARRARKRAEGLERSKAAKEAQRLENLTSVTEDDMIFGVNTLDI</sequence>
<evidence type="ECO:0000256" key="2">
    <source>
        <dbReference type="ARBA" id="ARBA00012750"/>
    </source>
</evidence>